<keyword evidence="1" id="KW-1185">Reference proteome</keyword>
<dbReference type="WBParaSite" id="nRc.2.0.1.t45362-RA">
    <property type="protein sequence ID" value="nRc.2.0.1.t45362-RA"/>
    <property type="gene ID" value="nRc.2.0.1.g45362"/>
</dbReference>
<protein>
    <submittedName>
        <fullName evidence="2">Uncharacterized protein</fullName>
    </submittedName>
</protein>
<proteinExistence type="predicted"/>
<name>A0A915L4D2_ROMCU</name>
<accession>A0A915L4D2</accession>
<reference evidence="2" key="1">
    <citation type="submission" date="2022-11" db="UniProtKB">
        <authorList>
            <consortium name="WormBaseParasite"/>
        </authorList>
    </citation>
    <scope>IDENTIFICATION</scope>
</reference>
<evidence type="ECO:0000313" key="1">
    <source>
        <dbReference type="Proteomes" id="UP000887565"/>
    </source>
</evidence>
<evidence type="ECO:0000313" key="2">
    <source>
        <dbReference type="WBParaSite" id="nRc.2.0.1.t45362-RA"/>
    </source>
</evidence>
<dbReference type="AlphaFoldDB" id="A0A915L4D2"/>
<dbReference type="Proteomes" id="UP000887565">
    <property type="component" value="Unplaced"/>
</dbReference>
<organism evidence="1 2">
    <name type="scientific">Romanomermis culicivorax</name>
    <name type="common">Nematode worm</name>
    <dbReference type="NCBI Taxonomy" id="13658"/>
    <lineage>
        <taxon>Eukaryota</taxon>
        <taxon>Metazoa</taxon>
        <taxon>Ecdysozoa</taxon>
        <taxon>Nematoda</taxon>
        <taxon>Enoplea</taxon>
        <taxon>Dorylaimia</taxon>
        <taxon>Mermithida</taxon>
        <taxon>Mermithoidea</taxon>
        <taxon>Mermithidae</taxon>
        <taxon>Romanomermis</taxon>
    </lineage>
</organism>
<sequence length="176" mass="20379">MGNKVVRRSTSVKNCESFASRKNFRHRGIDKVSKKKWKKAEKKSNECFDSHFTILLIFDLSKANTHLQTIGKIRKQALDNVTINAVTFFIQMLHGLDQIRQFFQIVLSQLNLIPHRSTGDVSSPINPAPRTGGVNCGGGARFDRRRRFCATFEKWDERRRRRSNYKRSCSKRFGDS</sequence>